<dbReference type="Proteomes" id="UP000286976">
    <property type="component" value="Unassembled WGS sequence"/>
</dbReference>
<dbReference type="GO" id="GO:0071973">
    <property type="term" value="P:bacterial-type flagellum-dependent cell motility"/>
    <property type="evidence" value="ECO:0007669"/>
    <property type="project" value="TreeGrafter"/>
</dbReference>
<organism evidence="8 9">
    <name type="scientific">Aliidiomarina taiwanensis</name>
    <dbReference type="NCBI Taxonomy" id="946228"/>
    <lineage>
        <taxon>Bacteria</taxon>
        <taxon>Pseudomonadati</taxon>
        <taxon>Pseudomonadota</taxon>
        <taxon>Gammaproteobacteria</taxon>
        <taxon>Alteromonadales</taxon>
        <taxon>Idiomarinaceae</taxon>
        <taxon>Aliidiomarina</taxon>
    </lineage>
</organism>
<evidence type="ECO:0000256" key="1">
    <source>
        <dbReference type="ARBA" id="ARBA00009764"/>
    </source>
</evidence>
<dbReference type="GO" id="GO:0005576">
    <property type="term" value="C:extracellular region"/>
    <property type="evidence" value="ECO:0007669"/>
    <property type="project" value="UniProtKB-SubCell"/>
</dbReference>
<name>A0A432X891_9GAMM</name>
<keyword evidence="8" id="KW-0966">Cell projection</keyword>
<evidence type="ECO:0000256" key="4">
    <source>
        <dbReference type="ARBA" id="ARBA00023143"/>
    </source>
</evidence>
<evidence type="ECO:0000256" key="3">
    <source>
        <dbReference type="ARBA" id="ARBA00023054"/>
    </source>
</evidence>
<comment type="similarity">
    <text evidence="1 5">Belongs to the FliD family.</text>
</comment>
<dbReference type="InterPro" id="IPR040026">
    <property type="entry name" value="FliD"/>
</dbReference>
<reference evidence="8 9" key="1">
    <citation type="journal article" date="2011" name="Front. Microbiol.">
        <title>Genomic signatures of strain selection and enhancement in Bacillus atrophaeus var. globigii, a historical biowarfare simulant.</title>
        <authorList>
            <person name="Gibbons H.S."/>
            <person name="Broomall S.M."/>
            <person name="McNew L.A."/>
            <person name="Daligault H."/>
            <person name="Chapman C."/>
            <person name="Bruce D."/>
            <person name="Karavis M."/>
            <person name="Krepps M."/>
            <person name="McGregor P.A."/>
            <person name="Hong C."/>
            <person name="Park K.H."/>
            <person name="Akmal A."/>
            <person name="Feldman A."/>
            <person name="Lin J.S."/>
            <person name="Chang W.E."/>
            <person name="Higgs B.W."/>
            <person name="Demirev P."/>
            <person name="Lindquist J."/>
            <person name="Liem A."/>
            <person name="Fochler E."/>
            <person name="Read T.D."/>
            <person name="Tapia R."/>
            <person name="Johnson S."/>
            <person name="Bishop-Lilly K.A."/>
            <person name="Detter C."/>
            <person name="Han C."/>
            <person name="Sozhamannan S."/>
            <person name="Rosenzweig C.N."/>
            <person name="Skowronski E.W."/>
        </authorList>
    </citation>
    <scope>NUCLEOTIDE SEQUENCE [LARGE SCALE GENOMIC DNA]</scope>
    <source>
        <strain evidence="8 9">AIT1</strain>
    </source>
</reference>
<evidence type="ECO:0000256" key="5">
    <source>
        <dbReference type="RuleBase" id="RU362066"/>
    </source>
</evidence>
<dbReference type="RefSeq" id="WP_126757242.1">
    <property type="nucleotide sequence ID" value="NZ_PIPQ01000002.1"/>
</dbReference>
<dbReference type="Pfam" id="PF02465">
    <property type="entry name" value="FliD_N"/>
    <property type="match status" value="1"/>
</dbReference>
<dbReference type="GO" id="GO:0009424">
    <property type="term" value="C:bacterial-type flagellum hook"/>
    <property type="evidence" value="ECO:0007669"/>
    <property type="project" value="UniProtKB-UniRule"/>
</dbReference>
<feature type="domain" description="Flagellar hook-associated protein 2 N-terminal" evidence="6">
    <location>
        <begin position="10"/>
        <end position="109"/>
    </location>
</feature>
<keyword evidence="4 5" id="KW-0975">Bacterial flagellum</keyword>
<evidence type="ECO:0000313" key="8">
    <source>
        <dbReference type="EMBL" id="RUO43026.1"/>
    </source>
</evidence>
<dbReference type="PANTHER" id="PTHR30288:SF0">
    <property type="entry name" value="FLAGELLAR HOOK-ASSOCIATED PROTEIN 2"/>
    <property type="match status" value="1"/>
</dbReference>
<dbReference type="Pfam" id="PF07195">
    <property type="entry name" value="FliD_C"/>
    <property type="match status" value="1"/>
</dbReference>
<evidence type="ECO:0000259" key="7">
    <source>
        <dbReference type="Pfam" id="PF07195"/>
    </source>
</evidence>
<proteinExistence type="inferred from homology"/>
<feature type="domain" description="Flagellar hook-associated protein 2 C-terminal" evidence="7">
    <location>
        <begin position="230"/>
        <end position="465"/>
    </location>
</feature>
<gene>
    <name evidence="8" type="ORF">CWE15_06390</name>
</gene>
<accession>A0A432X891</accession>
<dbReference type="GO" id="GO:0009421">
    <property type="term" value="C:bacterial-type flagellum filament cap"/>
    <property type="evidence" value="ECO:0007669"/>
    <property type="project" value="InterPro"/>
</dbReference>
<dbReference type="GO" id="GO:0007155">
    <property type="term" value="P:cell adhesion"/>
    <property type="evidence" value="ECO:0007669"/>
    <property type="project" value="InterPro"/>
</dbReference>
<comment type="subcellular location">
    <subcellularLocation>
        <location evidence="5">Secreted</location>
    </subcellularLocation>
    <subcellularLocation>
        <location evidence="5">Bacterial flagellum</location>
    </subcellularLocation>
</comment>
<dbReference type="AlphaFoldDB" id="A0A432X891"/>
<comment type="function">
    <text evidence="5">Required for morphogenesis and for the elongation of the flagellar filament by facilitating polymerization of the flagellin monomers at the tip of growing filament. Forms a capping structure, which prevents flagellin subunits (transported through the central channel of the flagellum) from leaking out without polymerization at the distal end.</text>
</comment>
<evidence type="ECO:0000256" key="2">
    <source>
        <dbReference type="ARBA" id="ARBA00011255"/>
    </source>
</evidence>
<keyword evidence="5" id="KW-0964">Secreted</keyword>
<sequence>MGISSLGIGSGLDLDSLVKQLVQAERGPRMAVLDKREEQTKVQISALGSLRSAINELKDPLRTLSDTDRMQARAATVNNPEDGEPFFTMESSRSAAKGNYMVEVLALARGTRAQSEAFTSAKDTVTTTAGNLNFATADGEHAFSISVDANASLEDIARQVNESKDNFGVSASIINTGGSSPETRLVFTSDITGANSELSVTNDNAELDSVSTVATGVGPAGMTIKLEDQAADAHINIDGIDAYSSTNTFENVIQNSSITVLRETEANTPIKASVDFDTKGVEEAIEAFVKAYNGMVDKINSSTQYKPADEDGKSKSGPLIGDGMVRSIQGSFSNIVAGSAGTGEINNLFQLGLTFDKDGKLEWSKGTSGELDAGKERLKETLASNFDAVSEMFAGENGIATRLSSLVDEYGQSGGLLQSRTKAVESQQTLIRDEREAFERYLESYEETQRMRFAGLDKTISSLQNGANLMFAQLGYG</sequence>
<keyword evidence="3" id="KW-0175">Coiled coil</keyword>
<dbReference type="OrthoDB" id="9810816at2"/>
<protein>
    <recommendedName>
        <fullName evidence="5">Flagellar hook-associated protein 2</fullName>
        <shortName evidence="5">HAP2</shortName>
    </recommendedName>
    <alternativeName>
        <fullName evidence="5">Flagellar cap protein</fullName>
    </alternativeName>
</protein>
<keyword evidence="8" id="KW-0969">Cilium</keyword>
<dbReference type="EMBL" id="PIPQ01000002">
    <property type="protein sequence ID" value="RUO43026.1"/>
    <property type="molecule type" value="Genomic_DNA"/>
</dbReference>
<evidence type="ECO:0000259" key="6">
    <source>
        <dbReference type="Pfam" id="PF02465"/>
    </source>
</evidence>
<keyword evidence="9" id="KW-1185">Reference proteome</keyword>
<keyword evidence="8" id="KW-0282">Flagellum</keyword>
<dbReference type="InterPro" id="IPR010809">
    <property type="entry name" value="FliD_C"/>
</dbReference>
<comment type="caution">
    <text evidence="8">The sequence shown here is derived from an EMBL/GenBank/DDBJ whole genome shotgun (WGS) entry which is preliminary data.</text>
</comment>
<dbReference type="InterPro" id="IPR010810">
    <property type="entry name" value="Flagellin_hook_IN_motif"/>
</dbReference>
<dbReference type="InterPro" id="IPR003481">
    <property type="entry name" value="FliD_N"/>
</dbReference>
<comment type="subunit">
    <text evidence="2 5">Homopentamer.</text>
</comment>
<dbReference type="PANTHER" id="PTHR30288">
    <property type="entry name" value="FLAGELLAR CAP/ASSEMBLY PROTEIN FLID"/>
    <property type="match status" value="1"/>
</dbReference>
<dbReference type="Pfam" id="PF07196">
    <property type="entry name" value="Flagellin_IN"/>
    <property type="match status" value="1"/>
</dbReference>
<evidence type="ECO:0000313" key="9">
    <source>
        <dbReference type="Proteomes" id="UP000286976"/>
    </source>
</evidence>